<accession>A0AA97PJJ0</accession>
<dbReference type="PANTHER" id="PTHR34154:SF10">
    <property type="entry name" value="ASL1-LIKE GLYCOSYL HYDROLASE CATALYTIC DOMAIN-CONTAINING PROTEIN"/>
    <property type="match status" value="1"/>
</dbReference>
<keyword evidence="2" id="KW-1133">Transmembrane helix</keyword>
<organism evidence="4">
    <name type="scientific">Pyricularia oryzae (strain Y34)</name>
    <name type="common">Rice blast fungus</name>
    <name type="synonym">Magnaporthe oryzae</name>
    <dbReference type="NCBI Taxonomy" id="1143189"/>
    <lineage>
        <taxon>Eukaryota</taxon>
        <taxon>Fungi</taxon>
        <taxon>Dikarya</taxon>
        <taxon>Ascomycota</taxon>
        <taxon>Pezizomycotina</taxon>
        <taxon>Sordariomycetes</taxon>
        <taxon>Sordariomycetidae</taxon>
        <taxon>Magnaporthales</taxon>
        <taxon>Pyriculariaceae</taxon>
        <taxon>Pyricularia</taxon>
    </lineage>
</organism>
<feature type="compositionally biased region" description="Low complexity" evidence="1">
    <location>
        <begin position="41"/>
        <end position="53"/>
    </location>
</feature>
<feature type="compositionally biased region" description="Polar residues" evidence="1">
    <location>
        <begin position="29"/>
        <end position="40"/>
    </location>
</feature>
<feature type="domain" description="Asl1-like glycosyl hydrolase catalytic" evidence="3">
    <location>
        <begin position="254"/>
        <end position="486"/>
    </location>
</feature>
<dbReference type="EMBL" id="JH794031">
    <property type="protein sequence ID" value="ELQ36844.1"/>
    <property type="molecule type" value="Genomic_DNA"/>
</dbReference>
<dbReference type="InterPro" id="IPR017853">
    <property type="entry name" value="GH"/>
</dbReference>
<dbReference type="Pfam" id="PF11790">
    <property type="entry name" value="Glyco_hydro_cc"/>
    <property type="match status" value="1"/>
</dbReference>
<dbReference type="Gene3D" id="3.20.20.80">
    <property type="entry name" value="Glycosidases"/>
    <property type="match status" value="1"/>
</dbReference>
<gene>
    <name evidence="4" type="ORF">OOU_Y34scaffold00631g3</name>
</gene>
<dbReference type="AlphaFoldDB" id="A0AA97PJJ0"/>
<feature type="transmembrane region" description="Helical" evidence="2">
    <location>
        <begin position="226"/>
        <end position="249"/>
    </location>
</feature>
<proteinExistence type="predicted"/>
<reference evidence="4" key="1">
    <citation type="journal article" date="2012" name="PLoS Genet.">
        <title>Comparative analysis of the genomes of two field isolates of the rice blast fungus Magnaporthe oryzae.</title>
        <authorList>
            <person name="Xue M."/>
            <person name="Yang J."/>
            <person name="Li Z."/>
            <person name="Hu S."/>
            <person name="Yao N."/>
            <person name="Dean R.A."/>
            <person name="Zhao W."/>
            <person name="Shen M."/>
            <person name="Zhang H."/>
            <person name="Li C."/>
            <person name="Liu L."/>
            <person name="Cao L."/>
            <person name="Xu X."/>
            <person name="Xing Y."/>
            <person name="Hsiang T."/>
            <person name="Zhang Z."/>
            <person name="Xu J.R."/>
            <person name="Peng Y.L."/>
        </authorList>
    </citation>
    <scope>NUCLEOTIDE SEQUENCE</scope>
    <source>
        <strain evidence="4">Y34</strain>
    </source>
</reference>
<sequence>MAPSKKSKKQRAAKRSAKARDNASIDEPASQSSGQDLVENSSTGKTTTLVTTSDSEDSDTQVTVQKKQPSLLQIFGEELDLPEKTNQGPSNGATTVLHHSTIPAPSQLLSMAHNGGTLHRAVVDISDLPTDPEARKAALEKLAKSVQQFSSLVKFIDESAMKKQELQRLTKLEEASKTECPQRRELMKLYATPWPKGFMQFLVKALLLGVVVQEASAALLGSSFGLIILTNFVAIAFFTQGACTAAAMLDAKRGLAFNDGVDISGFSHSAMITWGYNWYSDTWQVTNEIEFGPMLWGIKMDLPDVFSPNAWKWVDSGDQLSGVKTTHVLSFNEPDHPAQANMDVGTAIAWHQYYFEQFIGRALIGSPAVTNGGYDWLNTFLYNCDLHEGCHVDFVTVHWYNKAAYVQDFKNWIDRVCTLAYPRKVWLTEFQGLGTQEEMISFLRVVLPWLDANDCVERYAYFGVTTNDHHMLVGAGPELSQIGEIYAGFRN</sequence>
<feature type="region of interest" description="Disordered" evidence="1">
    <location>
        <begin position="1"/>
        <end position="65"/>
    </location>
</feature>
<evidence type="ECO:0000256" key="1">
    <source>
        <dbReference type="SAM" id="MobiDB-lite"/>
    </source>
</evidence>
<dbReference type="GO" id="GO:0009277">
    <property type="term" value="C:fungal-type cell wall"/>
    <property type="evidence" value="ECO:0007669"/>
    <property type="project" value="TreeGrafter"/>
</dbReference>
<name>A0AA97PJJ0_PYRO3</name>
<dbReference type="PANTHER" id="PTHR34154">
    <property type="entry name" value="ALKALI-SENSITIVE LINKAGE PROTEIN 1"/>
    <property type="match status" value="1"/>
</dbReference>
<dbReference type="GO" id="GO:0071966">
    <property type="term" value="P:fungal-type cell wall polysaccharide metabolic process"/>
    <property type="evidence" value="ECO:0007669"/>
    <property type="project" value="TreeGrafter"/>
</dbReference>
<keyword evidence="2" id="KW-0472">Membrane</keyword>
<protein>
    <recommendedName>
        <fullName evidence="3">Asl1-like glycosyl hydrolase catalytic domain-containing protein</fullName>
    </recommendedName>
</protein>
<evidence type="ECO:0000313" key="4">
    <source>
        <dbReference type="EMBL" id="ELQ36844.1"/>
    </source>
</evidence>
<evidence type="ECO:0000256" key="2">
    <source>
        <dbReference type="SAM" id="Phobius"/>
    </source>
</evidence>
<dbReference type="Proteomes" id="UP000011086">
    <property type="component" value="Unassembled WGS sequence"/>
</dbReference>
<evidence type="ECO:0000259" key="3">
    <source>
        <dbReference type="Pfam" id="PF11790"/>
    </source>
</evidence>
<dbReference type="InterPro" id="IPR024655">
    <property type="entry name" value="Asl1_glyco_hydro_catalytic"/>
</dbReference>
<dbReference type="SUPFAM" id="SSF51445">
    <property type="entry name" value="(Trans)glycosidases"/>
    <property type="match status" value="1"/>
</dbReference>
<keyword evidence="2" id="KW-0812">Transmembrane</keyword>
<dbReference type="InterPro" id="IPR053183">
    <property type="entry name" value="ASL1"/>
</dbReference>
<feature type="compositionally biased region" description="Basic residues" evidence="1">
    <location>
        <begin position="1"/>
        <end position="17"/>
    </location>
</feature>